<name>A0A6C0CLW1_9ZZZZ</name>
<dbReference type="EMBL" id="MN739457">
    <property type="protein sequence ID" value="QHT05598.1"/>
    <property type="molecule type" value="Genomic_DNA"/>
</dbReference>
<proteinExistence type="predicted"/>
<accession>A0A6C0CLW1</accession>
<sequence length="90" mass="10760">MFFIKDSPITKMILKQDVSNFFKKYLTHEMSNKEIQTWCEDNVGELAYVYYKYYGADQSWDEAEKLMFFVESTYGRDDLCSIIESFVDCQ</sequence>
<dbReference type="AlphaFoldDB" id="A0A6C0CLW1"/>
<organism evidence="1">
    <name type="scientific">viral metagenome</name>
    <dbReference type="NCBI Taxonomy" id="1070528"/>
    <lineage>
        <taxon>unclassified sequences</taxon>
        <taxon>metagenomes</taxon>
        <taxon>organismal metagenomes</taxon>
    </lineage>
</organism>
<evidence type="ECO:0000313" key="1">
    <source>
        <dbReference type="EMBL" id="QHT05598.1"/>
    </source>
</evidence>
<reference evidence="1" key="1">
    <citation type="journal article" date="2020" name="Nature">
        <title>Giant virus diversity and host interactions through global metagenomics.</title>
        <authorList>
            <person name="Schulz F."/>
            <person name="Roux S."/>
            <person name="Paez-Espino D."/>
            <person name="Jungbluth S."/>
            <person name="Walsh D.A."/>
            <person name="Denef V.J."/>
            <person name="McMahon K.D."/>
            <person name="Konstantinidis K.T."/>
            <person name="Eloe-Fadrosh E.A."/>
            <person name="Kyrpides N.C."/>
            <person name="Woyke T."/>
        </authorList>
    </citation>
    <scope>NUCLEOTIDE SEQUENCE</scope>
    <source>
        <strain evidence="1">GVMAG-M-3300021389-45</strain>
    </source>
</reference>
<protein>
    <submittedName>
        <fullName evidence="1">Uncharacterized protein</fullName>
    </submittedName>
</protein>